<dbReference type="PANTHER" id="PTHR31845:SF10">
    <property type="entry name" value="ZN(II)2CYS6 TRANSCRIPTION FACTOR (EUROFUNG)"/>
    <property type="match status" value="1"/>
</dbReference>
<evidence type="ECO:0000256" key="6">
    <source>
        <dbReference type="SAM" id="MobiDB-lite"/>
    </source>
</evidence>
<feature type="region of interest" description="Disordered" evidence="6">
    <location>
        <begin position="21"/>
        <end position="90"/>
    </location>
</feature>
<protein>
    <submittedName>
        <fullName evidence="7">Uncharacterized protein</fullName>
    </submittedName>
</protein>
<dbReference type="InterPro" id="IPR051089">
    <property type="entry name" value="prtT"/>
</dbReference>
<sequence length="220" mass="23126">MPPLDAIEAKLDRLLSLHQAHSDNKAASSTTPASQYVASAAPPPSASSPSSSSNPGTGPTYPSSSSYSSSAQLPHHPHPRPLLHPDVTPTAGDVVDDGVLSLQQAERCIQIYRSALAPHFPFVMPDVGDDDEGVKKRAEGAPAPVDSAVVRRLRRERPVLFLAIMGAASFEDVGVQRECARRLRDVVGERVAGRVGVGSAAGKRAMGVDLLMGLLVGLAW</sequence>
<evidence type="ECO:0000256" key="1">
    <source>
        <dbReference type="ARBA" id="ARBA00004123"/>
    </source>
</evidence>
<feature type="compositionally biased region" description="Polar residues" evidence="6">
    <location>
        <begin position="25"/>
        <end position="37"/>
    </location>
</feature>
<evidence type="ECO:0000313" key="7">
    <source>
        <dbReference type="EMBL" id="KAL0258568.1"/>
    </source>
</evidence>
<name>A0ABR3CD46_9PEZI</name>
<evidence type="ECO:0000256" key="3">
    <source>
        <dbReference type="ARBA" id="ARBA00023125"/>
    </source>
</evidence>
<gene>
    <name evidence="7" type="ORF">SLS55_006065</name>
</gene>
<evidence type="ECO:0000256" key="4">
    <source>
        <dbReference type="ARBA" id="ARBA00023163"/>
    </source>
</evidence>
<dbReference type="Proteomes" id="UP001430584">
    <property type="component" value="Unassembled WGS sequence"/>
</dbReference>
<comment type="subcellular location">
    <subcellularLocation>
        <location evidence="1">Nucleus</location>
    </subcellularLocation>
</comment>
<keyword evidence="3" id="KW-0238">DNA-binding</keyword>
<dbReference type="RefSeq" id="XP_066631597.1">
    <property type="nucleotide sequence ID" value="XM_066777502.1"/>
</dbReference>
<keyword evidence="4" id="KW-0804">Transcription</keyword>
<keyword evidence="2" id="KW-0805">Transcription regulation</keyword>
<organism evidence="7 8">
    <name type="scientific">Diplodia seriata</name>
    <dbReference type="NCBI Taxonomy" id="420778"/>
    <lineage>
        <taxon>Eukaryota</taxon>
        <taxon>Fungi</taxon>
        <taxon>Dikarya</taxon>
        <taxon>Ascomycota</taxon>
        <taxon>Pezizomycotina</taxon>
        <taxon>Dothideomycetes</taxon>
        <taxon>Dothideomycetes incertae sedis</taxon>
        <taxon>Botryosphaeriales</taxon>
        <taxon>Botryosphaeriaceae</taxon>
        <taxon>Diplodia</taxon>
    </lineage>
</organism>
<reference evidence="7 8" key="1">
    <citation type="submission" date="2024-02" db="EMBL/GenBank/DDBJ databases">
        <title>De novo assembly and annotation of 12 fungi associated with fruit tree decline syndrome in Ontario, Canada.</title>
        <authorList>
            <person name="Sulman M."/>
            <person name="Ellouze W."/>
            <person name="Ilyukhin E."/>
        </authorList>
    </citation>
    <scope>NUCLEOTIDE SEQUENCE [LARGE SCALE GENOMIC DNA]</scope>
    <source>
        <strain evidence="7 8">FDS-637</strain>
    </source>
</reference>
<keyword evidence="5" id="KW-0539">Nucleus</keyword>
<evidence type="ECO:0000313" key="8">
    <source>
        <dbReference type="Proteomes" id="UP001430584"/>
    </source>
</evidence>
<evidence type="ECO:0000256" key="2">
    <source>
        <dbReference type="ARBA" id="ARBA00023015"/>
    </source>
</evidence>
<keyword evidence="8" id="KW-1185">Reference proteome</keyword>
<comment type="caution">
    <text evidence="7">The sequence shown here is derived from an EMBL/GenBank/DDBJ whole genome shotgun (WGS) entry which is preliminary data.</text>
</comment>
<accession>A0ABR3CD46</accession>
<dbReference type="PANTHER" id="PTHR31845">
    <property type="entry name" value="FINGER DOMAIN PROTEIN, PUTATIVE-RELATED"/>
    <property type="match status" value="1"/>
</dbReference>
<proteinExistence type="predicted"/>
<dbReference type="EMBL" id="JAJVCZ030000006">
    <property type="protein sequence ID" value="KAL0258568.1"/>
    <property type="molecule type" value="Genomic_DNA"/>
</dbReference>
<dbReference type="GeneID" id="92010150"/>
<feature type="compositionally biased region" description="Low complexity" evidence="6">
    <location>
        <begin position="47"/>
        <end position="74"/>
    </location>
</feature>
<evidence type="ECO:0000256" key="5">
    <source>
        <dbReference type="ARBA" id="ARBA00023242"/>
    </source>
</evidence>